<feature type="domain" description="CD-NTase-associated protein 12/Pycsar effector protein TIR" evidence="1">
    <location>
        <begin position="92"/>
        <end position="208"/>
    </location>
</feature>
<proteinExistence type="predicted"/>
<dbReference type="Pfam" id="PF10137">
    <property type="entry name" value="CAP12-PCTIR_TIR"/>
    <property type="match status" value="1"/>
</dbReference>
<comment type="caution">
    <text evidence="2">The sequence shown here is derived from an EMBL/GenBank/DDBJ whole genome shotgun (WGS) entry which is preliminary data.</text>
</comment>
<evidence type="ECO:0000259" key="1">
    <source>
        <dbReference type="Pfam" id="PF10137"/>
    </source>
</evidence>
<dbReference type="InterPro" id="IPR019302">
    <property type="entry name" value="CAP12/PCTIR_TIR_dom"/>
</dbReference>
<sequence length="224" mass="25976">MREKIESLMEFNISCAEIILGKDTLVKERRNYIFQKVADLNEAKQKAGIEGNKFFISNGKNDGRMFEVRFKDFIRDVEHAKEKCQEELERYVFIIHGHSPDVEQLVRMMKMIKKIPILIKDIDNNNLSFIEKVEYYSGVNKAIALLTADDWGTEIKGSGLLSFEERARQNVIFEIGYFFGKIGREKVICISKQGLEKPSDMNGLSNLVYEKKVDEVFEKLSEMI</sequence>
<keyword evidence="3" id="KW-1185">Reference proteome</keyword>
<reference evidence="2 3" key="1">
    <citation type="journal article" date="2014" name="Int. J. Syst. Evol. Microbiol.">
        <title>Listeria floridensis sp. nov., Listeria aquatica sp. nov., Listeria cornellensis sp. nov., Listeria riparia sp. nov. and Listeria grandensis sp. nov., from agricultural and natural environments.</title>
        <authorList>
            <person name="den Bakker H.C."/>
            <person name="Warchocki S."/>
            <person name="Wright E.M."/>
            <person name="Allred A.F."/>
            <person name="Ahlstrom C."/>
            <person name="Manuel C.S."/>
            <person name="Stasiewicz M.J."/>
            <person name="Burrell A."/>
            <person name="Roof S."/>
            <person name="Strawn L."/>
            <person name="Fortes E.D."/>
            <person name="Nightingale K.K."/>
            <person name="Kephart D."/>
            <person name="Wiedmann M."/>
        </authorList>
    </citation>
    <scope>NUCLEOTIDE SEQUENCE [LARGE SCALE GENOMIC DNA]</scope>
    <source>
        <strain evidence="2 3">FSL S10-1187</strain>
    </source>
</reference>
<protein>
    <recommendedName>
        <fullName evidence="1">CD-NTase-associated protein 12/Pycsar effector protein TIR domain-containing protein</fullName>
    </recommendedName>
</protein>
<evidence type="ECO:0000313" key="2">
    <source>
        <dbReference type="EMBL" id="EUJ33745.1"/>
    </source>
</evidence>
<name>A0ABP3B1F2_9LIST</name>
<dbReference type="Proteomes" id="UP000019249">
    <property type="component" value="Unassembled WGS sequence"/>
</dbReference>
<organism evidence="2 3">
    <name type="scientific">Listeria floridensis FSL S10-1187</name>
    <dbReference type="NCBI Taxonomy" id="1265817"/>
    <lineage>
        <taxon>Bacteria</taxon>
        <taxon>Bacillati</taxon>
        <taxon>Bacillota</taxon>
        <taxon>Bacilli</taxon>
        <taxon>Bacillales</taxon>
        <taxon>Listeriaceae</taxon>
        <taxon>Listeria</taxon>
    </lineage>
</organism>
<gene>
    <name evidence="2" type="ORF">MFLO_00855</name>
</gene>
<dbReference type="RefSeq" id="WP_051993361.1">
    <property type="nucleotide sequence ID" value="NZ_AODF01000001.1"/>
</dbReference>
<evidence type="ECO:0000313" key="3">
    <source>
        <dbReference type="Proteomes" id="UP000019249"/>
    </source>
</evidence>
<dbReference type="EMBL" id="AODF01000001">
    <property type="protein sequence ID" value="EUJ33745.1"/>
    <property type="molecule type" value="Genomic_DNA"/>
</dbReference>
<accession>A0ABP3B1F2</accession>